<evidence type="ECO:0000313" key="9">
    <source>
        <dbReference type="Proteomes" id="UP000306753"/>
    </source>
</evidence>
<dbReference type="RefSeq" id="WP_138412930.1">
    <property type="nucleotide sequence ID" value="NZ_QLAG01000059.1"/>
</dbReference>
<dbReference type="SUPFAM" id="SSF55681">
    <property type="entry name" value="Class II aaRS and biotin synthetases"/>
    <property type="match status" value="1"/>
</dbReference>
<dbReference type="AlphaFoldDB" id="A0A5R9Q986"/>
<dbReference type="Pfam" id="PF03099">
    <property type="entry name" value="BPL_LplA_LipB"/>
    <property type="match status" value="1"/>
</dbReference>
<comment type="catalytic activity">
    <reaction evidence="5 6">
        <text>biotin + L-lysyl-[protein] + ATP = N(6)-biotinyl-L-lysyl-[protein] + AMP + diphosphate + H(+)</text>
        <dbReference type="Rhea" id="RHEA:11756"/>
        <dbReference type="Rhea" id="RHEA-COMP:9752"/>
        <dbReference type="Rhea" id="RHEA-COMP:10505"/>
        <dbReference type="ChEBI" id="CHEBI:15378"/>
        <dbReference type="ChEBI" id="CHEBI:29969"/>
        <dbReference type="ChEBI" id="CHEBI:30616"/>
        <dbReference type="ChEBI" id="CHEBI:33019"/>
        <dbReference type="ChEBI" id="CHEBI:57586"/>
        <dbReference type="ChEBI" id="CHEBI:83144"/>
        <dbReference type="ChEBI" id="CHEBI:456215"/>
        <dbReference type="EC" id="6.3.4.15"/>
    </reaction>
</comment>
<feature type="domain" description="BPL/LPL catalytic" evidence="7">
    <location>
        <begin position="65"/>
        <end position="252"/>
    </location>
</feature>
<dbReference type="InterPro" id="IPR036390">
    <property type="entry name" value="WH_DNA-bd_sf"/>
</dbReference>
<dbReference type="Gene3D" id="2.30.30.100">
    <property type="match status" value="1"/>
</dbReference>
<dbReference type="InterPro" id="IPR013196">
    <property type="entry name" value="HTH_11"/>
</dbReference>
<proteinExistence type="inferred from homology"/>
<comment type="similarity">
    <text evidence="6">Belongs to the biotin--protein ligase family.</text>
</comment>
<feature type="binding site" evidence="6">
    <location>
        <position position="110"/>
    </location>
    <ligand>
        <name>biotin</name>
        <dbReference type="ChEBI" id="CHEBI:57586"/>
    </ligand>
</feature>
<dbReference type="PANTHER" id="PTHR12835:SF5">
    <property type="entry name" value="BIOTIN--PROTEIN LIGASE"/>
    <property type="match status" value="1"/>
</dbReference>
<keyword evidence="2 6" id="KW-0547">Nucleotide-binding</keyword>
<dbReference type="PROSITE" id="PS51733">
    <property type="entry name" value="BPL_LPL_CATALYTIC"/>
    <property type="match status" value="1"/>
</dbReference>
<protein>
    <recommendedName>
        <fullName evidence="6">Bifunctional ligase/repressor BirA</fullName>
    </recommendedName>
    <alternativeName>
        <fullName evidence="6">Biotin operon repressor</fullName>
    </alternativeName>
    <alternativeName>
        <fullName evidence="6">Biotin--[acetyl-CoA-carboxylase] ligase</fullName>
        <ecNumber evidence="6">6.3.4.15</ecNumber>
    </alternativeName>
    <alternativeName>
        <fullName evidence="6">Biotin--protein ligase</fullName>
    </alternativeName>
    <alternativeName>
        <fullName evidence="6">Biotin-[acetyl-CoA carboxylase] synthetase</fullName>
    </alternativeName>
</protein>
<comment type="caution">
    <text evidence="8">The sequence shown here is derived from an EMBL/GenBank/DDBJ whole genome shotgun (WGS) entry which is preliminary data.</text>
</comment>
<dbReference type="InterPro" id="IPR004143">
    <property type="entry name" value="BPL_LPL_catalytic"/>
</dbReference>
<evidence type="ECO:0000313" key="8">
    <source>
        <dbReference type="EMBL" id="TLX59857.1"/>
    </source>
</evidence>
<dbReference type="SUPFAM" id="SSF50037">
    <property type="entry name" value="C-terminal domain of transcriptional repressors"/>
    <property type="match status" value="1"/>
</dbReference>
<feature type="binding site" evidence="6">
    <location>
        <position position="181"/>
    </location>
    <ligand>
        <name>biotin</name>
        <dbReference type="ChEBI" id="CHEBI:57586"/>
    </ligand>
</feature>
<organism evidence="8 9">
    <name type="scientific">Stutzerimonas nosocomialis</name>
    <dbReference type="NCBI Taxonomy" id="1056496"/>
    <lineage>
        <taxon>Bacteria</taxon>
        <taxon>Pseudomonadati</taxon>
        <taxon>Pseudomonadota</taxon>
        <taxon>Gammaproteobacteria</taxon>
        <taxon>Pseudomonadales</taxon>
        <taxon>Pseudomonadaceae</taxon>
        <taxon>Stutzerimonas</taxon>
    </lineage>
</organism>
<keyword evidence="6" id="KW-0678">Repressor</keyword>
<sequence length="320" mass="35065">MSKLLTLLQDGRFHSGQALGEALGISRSSVWKQLQRIEKEFDLRIHRVQGRGYRLVDPFIPYDPGHLTSGLQGLGWALHLHDVVDSTNSEALRLLGQGCATPFLVLSERQTGGRGRRGRVWISPAGQNLYYSLGITVRNGPHQLAGLSLVIGLAVRDALRRLGIAGVGLKWPNDVYASDRKIAGILLELTGDPAGECHVVIGIGINCNMSAANPAIDQPWTSLRNELGRDIDRNQLVLLLSESLDGYLRRHEAEGFAGLRLEWEANHVWHGRMASLSAGDREVVGRILGVDSDGALRLLVDGCERTFSGGELHLRLRDDS</sequence>
<dbReference type="InterPro" id="IPR003142">
    <property type="entry name" value="BPL_C"/>
</dbReference>
<dbReference type="GO" id="GO:0006355">
    <property type="term" value="P:regulation of DNA-templated transcription"/>
    <property type="evidence" value="ECO:0007669"/>
    <property type="project" value="UniProtKB-UniRule"/>
</dbReference>
<dbReference type="GO" id="GO:0005524">
    <property type="term" value="F:ATP binding"/>
    <property type="evidence" value="ECO:0007669"/>
    <property type="project" value="UniProtKB-UniRule"/>
</dbReference>
<dbReference type="InterPro" id="IPR008988">
    <property type="entry name" value="Transcriptional_repressor_C"/>
</dbReference>
<dbReference type="HAMAP" id="MF_00978">
    <property type="entry name" value="Bifunct_BirA"/>
    <property type="match status" value="1"/>
</dbReference>
<keyword evidence="1 6" id="KW-0436">Ligase</keyword>
<evidence type="ECO:0000256" key="3">
    <source>
        <dbReference type="ARBA" id="ARBA00022840"/>
    </source>
</evidence>
<dbReference type="InterPro" id="IPR045864">
    <property type="entry name" value="aa-tRNA-synth_II/BPL/LPL"/>
</dbReference>
<evidence type="ECO:0000256" key="1">
    <source>
        <dbReference type="ARBA" id="ARBA00022598"/>
    </source>
</evidence>
<name>A0A5R9Q986_9GAMM</name>
<dbReference type="GO" id="GO:0003677">
    <property type="term" value="F:DNA binding"/>
    <property type="evidence" value="ECO:0007669"/>
    <property type="project" value="UniProtKB-UniRule"/>
</dbReference>
<dbReference type="Gene3D" id="1.10.10.10">
    <property type="entry name" value="Winged helix-like DNA-binding domain superfamily/Winged helix DNA-binding domain"/>
    <property type="match status" value="1"/>
</dbReference>
<keyword evidence="9" id="KW-1185">Reference proteome</keyword>
<evidence type="ECO:0000259" key="7">
    <source>
        <dbReference type="PROSITE" id="PS51733"/>
    </source>
</evidence>
<evidence type="ECO:0000256" key="6">
    <source>
        <dbReference type="HAMAP-Rule" id="MF_00978"/>
    </source>
</evidence>
<accession>A0A5R9Q986</accession>
<dbReference type="InterPro" id="IPR030855">
    <property type="entry name" value="Bifunct_BirA"/>
</dbReference>
<keyword evidence="6" id="KW-0238">DNA-binding</keyword>
<feature type="binding site" evidence="6">
    <location>
        <begin position="114"/>
        <end position="116"/>
    </location>
    <ligand>
        <name>biotin</name>
        <dbReference type="ChEBI" id="CHEBI:57586"/>
    </ligand>
</feature>
<comment type="function">
    <text evidence="6">Acts both as a biotin--[acetyl-CoA-carboxylase] ligase and a biotin-operon repressor. In the presence of ATP, BirA activates biotin to form the BirA-biotinyl-5'-adenylate (BirA-bio-5'-AMP or holoBirA) complex. HoloBirA can either transfer the biotinyl moiety to the biotin carboxyl carrier protein (BCCP) subunit of acetyl-CoA carboxylase, or bind to the biotin operator site and inhibit transcription of the operon.</text>
</comment>
<keyword evidence="4 6" id="KW-0092">Biotin</keyword>
<dbReference type="NCBIfam" id="TIGR00121">
    <property type="entry name" value="birA_ligase"/>
    <property type="match status" value="1"/>
</dbReference>
<dbReference type="EMBL" id="QLAG01000059">
    <property type="protein sequence ID" value="TLX59857.1"/>
    <property type="molecule type" value="Genomic_DNA"/>
</dbReference>
<gene>
    <name evidence="6" type="primary">birA</name>
    <name evidence="8" type="ORF">DN820_22125</name>
</gene>
<dbReference type="Gene3D" id="3.30.930.10">
    <property type="entry name" value="Bira Bifunctional Protein, Domain 2"/>
    <property type="match status" value="1"/>
</dbReference>
<keyword evidence="3 6" id="KW-0067">ATP-binding</keyword>
<dbReference type="CDD" id="cd16442">
    <property type="entry name" value="BPL"/>
    <property type="match status" value="1"/>
</dbReference>
<dbReference type="PANTHER" id="PTHR12835">
    <property type="entry name" value="BIOTIN PROTEIN LIGASE"/>
    <property type="match status" value="1"/>
</dbReference>
<dbReference type="Proteomes" id="UP000306753">
    <property type="component" value="Unassembled WGS sequence"/>
</dbReference>
<evidence type="ECO:0000256" key="5">
    <source>
        <dbReference type="ARBA" id="ARBA00047846"/>
    </source>
</evidence>
<evidence type="ECO:0000256" key="2">
    <source>
        <dbReference type="ARBA" id="ARBA00022741"/>
    </source>
</evidence>
<keyword evidence="6" id="KW-0804">Transcription</keyword>
<reference evidence="8 9" key="1">
    <citation type="journal article" date="2017" name="Eur. J. Clin. Microbiol. Infect. Dis.">
        <title>Uncommonly isolated clinical Pseudomonas: identification and phylogenetic assignation.</title>
        <authorList>
            <person name="Mulet M."/>
            <person name="Gomila M."/>
            <person name="Ramirez A."/>
            <person name="Cardew S."/>
            <person name="Moore E.R."/>
            <person name="Lalucat J."/>
            <person name="Garcia-Valdes E."/>
        </authorList>
    </citation>
    <scope>NUCLEOTIDE SEQUENCE [LARGE SCALE GENOMIC DNA]</scope>
    <source>
        <strain evidence="8 9">SD129</strain>
    </source>
</reference>
<dbReference type="GO" id="GO:0005737">
    <property type="term" value="C:cytoplasm"/>
    <property type="evidence" value="ECO:0007669"/>
    <property type="project" value="TreeGrafter"/>
</dbReference>
<dbReference type="Pfam" id="PF08279">
    <property type="entry name" value="HTH_11"/>
    <property type="match status" value="1"/>
</dbReference>
<dbReference type="EC" id="6.3.4.15" evidence="6"/>
<dbReference type="NCBIfam" id="NF008848">
    <property type="entry name" value="PRK11886.1-3"/>
    <property type="match status" value="1"/>
</dbReference>
<dbReference type="Pfam" id="PF02237">
    <property type="entry name" value="BPL_C"/>
    <property type="match status" value="1"/>
</dbReference>
<dbReference type="SUPFAM" id="SSF46785">
    <property type="entry name" value="Winged helix' DNA-binding domain"/>
    <property type="match status" value="1"/>
</dbReference>
<dbReference type="InterPro" id="IPR036388">
    <property type="entry name" value="WH-like_DNA-bd_sf"/>
</dbReference>
<feature type="DNA-binding region" description="H-T-H motif" evidence="6">
    <location>
        <begin position="16"/>
        <end position="35"/>
    </location>
</feature>
<dbReference type="GO" id="GO:0004077">
    <property type="term" value="F:biotin--[biotin carboxyl-carrier protein] ligase activity"/>
    <property type="evidence" value="ECO:0007669"/>
    <property type="project" value="UniProtKB-UniRule"/>
</dbReference>
<feature type="binding site" evidence="6">
    <location>
        <begin position="86"/>
        <end position="88"/>
    </location>
    <ligand>
        <name>biotin</name>
        <dbReference type="ChEBI" id="CHEBI:57586"/>
    </ligand>
</feature>
<keyword evidence="6" id="KW-0805">Transcription regulation</keyword>
<dbReference type="InterPro" id="IPR004408">
    <property type="entry name" value="Biotin_CoA_COase_ligase"/>
</dbReference>
<evidence type="ECO:0000256" key="4">
    <source>
        <dbReference type="ARBA" id="ARBA00023267"/>
    </source>
</evidence>